<proteinExistence type="predicted"/>
<reference evidence="2" key="1">
    <citation type="journal article" date="2023" name="G3 (Bethesda)">
        <title>Whole genome assemblies of Zophobas morio and Tenebrio molitor.</title>
        <authorList>
            <person name="Kaur S."/>
            <person name="Stinson S.A."/>
            <person name="diCenzo G.C."/>
        </authorList>
    </citation>
    <scope>NUCLEOTIDE SEQUENCE</scope>
    <source>
        <strain evidence="2">QUZm001</strain>
    </source>
</reference>
<evidence type="ECO:0000313" key="3">
    <source>
        <dbReference type="Proteomes" id="UP001168821"/>
    </source>
</evidence>
<dbReference type="Proteomes" id="UP001168821">
    <property type="component" value="Unassembled WGS sequence"/>
</dbReference>
<name>A0AA38M0E7_9CUCU</name>
<gene>
    <name evidence="2" type="ORF">Zmor_004144</name>
</gene>
<dbReference type="InterPro" id="IPR004352">
    <property type="entry name" value="GH114_TIM-barrel"/>
</dbReference>
<protein>
    <recommendedName>
        <fullName evidence="1">Glycoside-hydrolase family GH114 TIM-barrel domain-containing protein</fullName>
    </recommendedName>
</protein>
<keyword evidence="3" id="KW-1185">Reference proteome</keyword>
<feature type="domain" description="Glycoside-hydrolase family GH114 TIM-barrel" evidence="1">
    <location>
        <begin position="3"/>
        <end position="50"/>
    </location>
</feature>
<evidence type="ECO:0000313" key="2">
    <source>
        <dbReference type="EMBL" id="KAJ3626906.1"/>
    </source>
</evidence>
<dbReference type="AlphaFoldDB" id="A0AA38M0E7"/>
<evidence type="ECO:0000259" key="1">
    <source>
        <dbReference type="Pfam" id="PF03537"/>
    </source>
</evidence>
<sequence>MEKDYDFAINEECVKYNDCAKLLPFYKSGKAIFGTEYDGDGPHICKTAEKFHIKMKYNFGDGWINCFPGTRPLPETEYYPEKVETGTPKPTLPPPTTEYCGNCTNPPNQYCYLPEGECNQEGNDCEYFKVPPGAACLNVEKGASRVCNKNGECVDLCESVTCNSPPNKECFAMLGLCNPLTGKCTYDQHQEGTPCIDPRVDLPGRCNQDGLCLHLCDPMANTMCSLPPSACYVDEGVCEEATGTCHYDKRPLGHSCITEDNQAGWCDYSGRCLSPCGILGCRTPPNRQCYVANGQCESWSGACHYDRHPQGTLCQISENEVGQCNDYGECVNVCKDVKCLSPPHPQCYLSTGVCNIMTGRCGYYRRISAEC</sequence>
<accession>A0AA38M0E7</accession>
<comment type="caution">
    <text evidence="2">The sequence shown here is derived from an EMBL/GenBank/DDBJ whole genome shotgun (WGS) entry which is preliminary data.</text>
</comment>
<organism evidence="2 3">
    <name type="scientific">Zophobas morio</name>
    <dbReference type="NCBI Taxonomy" id="2755281"/>
    <lineage>
        <taxon>Eukaryota</taxon>
        <taxon>Metazoa</taxon>
        <taxon>Ecdysozoa</taxon>
        <taxon>Arthropoda</taxon>
        <taxon>Hexapoda</taxon>
        <taxon>Insecta</taxon>
        <taxon>Pterygota</taxon>
        <taxon>Neoptera</taxon>
        <taxon>Endopterygota</taxon>
        <taxon>Coleoptera</taxon>
        <taxon>Polyphaga</taxon>
        <taxon>Cucujiformia</taxon>
        <taxon>Tenebrionidae</taxon>
        <taxon>Zophobas</taxon>
    </lineage>
</organism>
<dbReference type="EMBL" id="JALNTZ010001274">
    <property type="protein sequence ID" value="KAJ3626906.1"/>
    <property type="molecule type" value="Genomic_DNA"/>
</dbReference>
<dbReference type="Pfam" id="PF03537">
    <property type="entry name" value="Glyco_hydro_114"/>
    <property type="match status" value="1"/>
</dbReference>